<gene>
    <name evidence="1" type="ORF">EIKCOROL_00908</name>
</gene>
<dbReference type="HOGENOM" id="CLU_3269360_0_0_4"/>
<evidence type="ECO:0000313" key="2">
    <source>
        <dbReference type="Proteomes" id="UP000005837"/>
    </source>
</evidence>
<dbReference type="EMBL" id="ACEA01000017">
    <property type="protein sequence ID" value="EEG24275.1"/>
    <property type="molecule type" value="Genomic_DNA"/>
</dbReference>
<name>C0DU77_EIKCO</name>
<comment type="caution">
    <text evidence="1">The sequence shown here is derived from an EMBL/GenBank/DDBJ whole genome shotgun (WGS) entry which is preliminary data.</text>
</comment>
<proteinExistence type="predicted"/>
<sequence length="41" mass="4902">MAIIPANSQKHAKTLHPVSDNRQFYMKIQVFLYLSRHLYLQ</sequence>
<reference evidence="1 2" key="1">
    <citation type="submission" date="2009-01" db="EMBL/GenBank/DDBJ databases">
        <authorList>
            <person name="Fulton L."/>
            <person name="Clifton S."/>
            <person name="Chinwalla A.T."/>
            <person name="Mitreva M."/>
            <person name="Sodergren E."/>
            <person name="Weinstock G."/>
            <person name="Clifton S."/>
            <person name="Dooling D.J."/>
            <person name="Fulton B."/>
            <person name="Minx P."/>
            <person name="Pepin K.H."/>
            <person name="Johnson M."/>
            <person name="Bhonagiri V."/>
            <person name="Nash W.E."/>
            <person name="Mardis E.R."/>
            <person name="Wilson R.K."/>
        </authorList>
    </citation>
    <scope>NUCLEOTIDE SEQUENCE [LARGE SCALE GENOMIC DNA]</scope>
    <source>
        <strain evidence="1 2">ATCC 23834</strain>
    </source>
</reference>
<organism evidence="1 2">
    <name type="scientific">Eikenella corrodens ATCC 23834</name>
    <dbReference type="NCBI Taxonomy" id="546274"/>
    <lineage>
        <taxon>Bacteria</taxon>
        <taxon>Pseudomonadati</taxon>
        <taxon>Pseudomonadota</taxon>
        <taxon>Betaproteobacteria</taxon>
        <taxon>Neisseriales</taxon>
        <taxon>Neisseriaceae</taxon>
        <taxon>Eikenella</taxon>
    </lineage>
</organism>
<accession>C0DU77</accession>
<dbReference type="Proteomes" id="UP000005837">
    <property type="component" value="Unassembled WGS sequence"/>
</dbReference>
<evidence type="ECO:0000313" key="1">
    <source>
        <dbReference type="EMBL" id="EEG24275.1"/>
    </source>
</evidence>
<dbReference type="AlphaFoldDB" id="C0DU77"/>
<protein>
    <submittedName>
        <fullName evidence="1">Uncharacterized protein</fullName>
    </submittedName>
</protein>